<organism evidence="1 2">
    <name type="scientific">Candidatus Regiella insecticola</name>
    <dbReference type="NCBI Taxonomy" id="138073"/>
    <lineage>
        <taxon>Bacteria</taxon>
        <taxon>Pseudomonadati</taxon>
        <taxon>Pseudomonadota</taxon>
        <taxon>Gammaproteobacteria</taxon>
        <taxon>Enterobacterales</taxon>
        <taxon>Enterobacteriaceae</taxon>
        <taxon>aphid secondary symbionts</taxon>
        <taxon>Candidatus Regiella</taxon>
    </lineage>
</organism>
<protein>
    <submittedName>
        <fullName evidence="1">Uncharacterized protein</fullName>
    </submittedName>
</protein>
<reference evidence="1 2" key="1">
    <citation type="submission" date="2020-06" db="EMBL/GenBank/DDBJ databases">
        <title>The genome sequence of Candidatus Regiella insecticola strain Tut.</title>
        <authorList>
            <person name="Nikoh N."/>
            <person name="Tsuchida T."/>
            <person name="Koga R."/>
            <person name="Oshima K."/>
            <person name="Hattori M."/>
            <person name="Fukatsu T."/>
        </authorList>
    </citation>
    <scope>NUCLEOTIDE SEQUENCE [LARGE SCALE GENOMIC DNA]</scope>
    <source>
        <strain evidence="1 2">Tut</strain>
    </source>
</reference>
<proteinExistence type="predicted"/>
<dbReference type="Proteomes" id="UP000504714">
    <property type="component" value="Unassembled WGS sequence"/>
</dbReference>
<evidence type="ECO:0000313" key="2">
    <source>
        <dbReference type="Proteomes" id="UP000504714"/>
    </source>
</evidence>
<evidence type="ECO:0000313" key="1">
    <source>
        <dbReference type="EMBL" id="GFN46810.1"/>
    </source>
</evidence>
<gene>
    <name evidence="1" type="ORF">RINTU1_25700</name>
</gene>
<sequence>MVNAIKLKFIDIEIMYDARIPSLGANELLNFVFCMAIAITITGRG</sequence>
<dbReference type="AlphaFoldDB" id="A0A6L2ZQS7"/>
<name>A0A6L2ZQS7_9ENTR</name>
<dbReference type="EMBL" id="BLXO01000005">
    <property type="protein sequence ID" value="GFN46810.1"/>
    <property type="molecule type" value="Genomic_DNA"/>
</dbReference>
<accession>A0A6L2ZQS7</accession>
<comment type="caution">
    <text evidence="1">The sequence shown here is derived from an EMBL/GenBank/DDBJ whole genome shotgun (WGS) entry which is preliminary data.</text>
</comment>